<keyword evidence="9" id="KW-1185">Reference proteome</keyword>
<dbReference type="InterPro" id="IPR008594">
    <property type="entry name" value="DcpS/DCS2"/>
</dbReference>
<evidence type="ECO:0000313" key="9">
    <source>
        <dbReference type="Proteomes" id="UP000321570"/>
    </source>
</evidence>
<dbReference type="PANTHER" id="PTHR12978:SF0">
    <property type="entry name" value="M7GPPPX DIPHOSPHATASE"/>
    <property type="match status" value="1"/>
</dbReference>
<dbReference type="GO" id="GO:0005634">
    <property type="term" value="C:nucleus"/>
    <property type="evidence" value="ECO:0007669"/>
    <property type="project" value="UniProtKB-SubCell"/>
</dbReference>
<accession>A0A564Y4G7</accession>
<dbReference type="GO" id="GO:0140932">
    <property type="term" value="F:5'-(N(7)-methyl 5'-triphosphoguanosine)-[mRNA] diphosphatase activity"/>
    <property type="evidence" value="ECO:0007669"/>
    <property type="project" value="UniProtKB-EC"/>
</dbReference>
<sequence length="359" mass="40358">MSSSEASKEQINNSLISNAPISTPPSLKRRRTSESTASENDLAIYSPSNTQIVRVLRNDARNKVIFLHAKFKDSLDQDGIIILQKSPFPSEVSDLCAAKVGSPYVENDPGVTGNQIDFPEWKVGDAVNNDIYHRFSVTSGLRDVNKVFMTVIHPAGPQHFAKYSLSKRQIVSETPEVYQNVILPFLESNPKDLVWVDNILNGTAETDRVIFTDEDATFGFTLIFDIRWDGKHLNELHALALARNPELKCLRNLRACHLPMLKKMLVEGRKKLVEKCNGEDKERESLREDQIIAFFHYPPTFYRLHMHFIHVEGSADGGTQVGKAYLAEDVIANIELKESDGTDFALLTGFAVEDHQLTC</sequence>
<comment type="function">
    <text evidence="5">Decapping scavenger enzyme that catalyzes the cleavage of a residual cap structure following the degradation of mRNAs by the 3'-&gt;5' exosome-mediated mRNA decay pathway.</text>
</comment>
<evidence type="ECO:0000256" key="6">
    <source>
        <dbReference type="PIRSR" id="PIRSR028973-1"/>
    </source>
</evidence>
<keyword evidence="5" id="KW-0507">mRNA processing</keyword>
<dbReference type="EMBL" id="CABIJS010000088">
    <property type="protein sequence ID" value="VUZ42187.1"/>
    <property type="molecule type" value="Genomic_DNA"/>
</dbReference>
<comment type="catalytic activity">
    <reaction evidence="4 5">
        <text>a 5'-end (N(7)-methyl 5'-triphosphoguanosine)-ribonucleoside in mRNA + H2O = N(7)-methyl-GMP + a 5'-end diphospho-ribonucleoside in mRNA + 2 H(+)</text>
        <dbReference type="Rhea" id="RHEA:65388"/>
        <dbReference type="Rhea" id="RHEA-COMP:17165"/>
        <dbReference type="Rhea" id="RHEA-COMP:17167"/>
        <dbReference type="ChEBI" id="CHEBI:15377"/>
        <dbReference type="ChEBI" id="CHEBI:15378"/>
        <dbReference type="ChEBI" id="CHEBI:58285"/>
        <dbReference type="ChEBI" id="CHEBI:156461"/>
        <dbReference type="ChEBI" id="CHEBI:167616"/>
        <dbReference type="EC" id="3.6.1.59"/>
    </reaction>
</comment>
<dbReference type="GO" id="GO:0000290">
    <property type="term" value="P:deadenylation-dependent decapping of nuclear-transcribed mRNA"/>
    <property type="evidence" value="ECO:0007669"/>
    <property type="project" value="UniProtKB-UniRule"/>
</dbReference>
<name>A0A564Y4G7_HYMDI</name>
<dbReference type="GO" id="GO:0000932">
    <property type="term" value="C:P-body"/>
    <property type="evidence" value="ECO:0007669"/>
    <property type="project" value="TreeGrafter"/>
</dbReference>
<dbReference type="GO" id="GO:0006397">
    <property type="term" value="P:mRNA processing"/>
    <property type="evidence" value="ECO:0007669"/>
    <property type="project" value="UniProtKB-KW"/>
</dbReference>
<dbReference type="Pfam" id="PF11969">
    <property type="entry name" value="DcpS_C"/>
    <property type="match status" value="1"/>
</dbReference>
<gene>
    <name evidence="8" type="ORF">WMSIL1_LOCUS2971</name>
</gene>
<evidence type="ECO:0000256" key="3">
    <source>
        <dbReference type="ARBA" id="ARBA00015636"/>
    </source>
</evidence>
<evidence type="ECO:0000256" key="2">
    <source>
        <dbReference type="ARBA" id="ARBA00012520"/>
    </source>
</evidence>
<evidence type="ECO:0000256" key="1">
    <source>
        <dbReference type="ARBA" id="ARBA00010208"/>
    </source>
</evidence>
<evidence type="ECO:0000256" key="5">
    <source>
        <dbReference type="PIRNR" id="PIRNR028973"/>
    </source>
</evidence>
<keyword evidence="5" id="KW-0378">Hydrolase</keyword>
<dbReference type="Pfam" id="PF05652">
    <property type="entry name" value="DcpS"/>
    <property type="match status" value="1"/>
</dbReference>
<dbReference type="SUPFAM" id="SSF54197">
    <property type="entry name" value="HIT-like"/>
    <property type="match status" value="1"/>
</dbReference>
<reference evidence="8 9" key="1">
    <citation type="submission" date="2019-07" db="EMBL/GenBank/DDBJ databases">
        <authorList>
            <person name="Jastrzebski P J."/>
            <person name="Paukszto L."/>
            <person name="Jastrzebski P J."/>
        </authorList>
    </citation>
    <scope>NUCLEOTIDE SEQUENCE [LARGE SCALE GENOMIC DNA]</scope>
    <source>
        <strain evidence="8 9">WMS-il1</strain>
    </source>
</reference>
<dbReference type="PIRSF" id="PIRSF028973">
    <property type="entry name" value="Scavenger_mRNA_decap_enz"/>
    <property type="match status" value="1"/>
</dbReference>
<comment type="similarity">
    <text evidence="1 5">Belongs to the HIT family.</text>
</comment>
<feature type="active site" description="Nucleophile" evidence="6">
    <location>
        <position position="305"/>
    </location>
</feature>
<dbReference type="EC" id="3.6.1.59" evidence="2 5"/>
<protein>
    <recommendedName>
        <fullName evidence="3 5">m7GpppX diphosphatase</fullName>
        <ecNumber evidence="2 5">3.6.1.59</ecNumber>
    </recommendedName>
</protein>
<organism evidence="8 9">
    <name type="scientific">Hymenolepis diminuta</name>
    <name type="common">Rat tapeworm</name>
    <dbReference type="NCBI Taxonomy" id="6216"/>
    <lineage>
        <taxon>Eukaryota</taxon>
        <taxon>Metazoa</taxon>
        <taxon>Spiralia</taxon>
        <taxon>Lophotrochozoa</taxon>
        <taxon>Platyhelminthes</taxon>
        <taxon>Cestoda</taxon>
        <taxon>Eucestoda</taxon>
        <taxon>Cyclophyllidea</taxon>
        <taxon>Hymenolepididae</taxon>
        <taxon>Hymenolepis</taxon>
    </lineage>
</organism>
<dbReference type="AlphaFoldDB" id="A0A564Y4G7"/>
<evidence type="ECO:0000256" key="7">
    <source>
        <dbReference type="SAM" id="MobiDB-lite"/>
    </source>
</evidence>
<evidence type="ECO:0000313" key="8">
    <source>
        <dbReference type="EMBL" id="VUZ42187.1"/>
    </source>
</evidence>
<proteinExistence type="inferred from homology"/>
<dbReference type="InterPro" id="IPR036265">
    <property type="entry name" value="HIT-like_sf"/>
</dbReference>
<dbReference type="PANTHER" id="PTHR12978">
    <property type="entry name" value="HISTIDINE TRIAD HIT PROTEIN MEMBER"/>
    <property type="match status" value="1"/>
</dbReference>
<evidence type="ECO:0000256" key="4">
    <source>
        <dbReference type="ARBA" id="ARBA00048222"/>
    </source>
</evidence>
<keyword evidence="5" id="KW-0539">Nucleus</keyword>
<dbReference type="Gene3D" id="3.30.200.40">
    <property type="entry name" value="Scavenger mRNA decapping enzyme, N-terminal domain"/>
    <property type="match status" value="1"/>
</dbReference>
<dbReference type="SUPFAM" id="SSF102860">
    <property type="entry name" value="mRNA decapping enzyme DcpS N-terminal domain"/>
    <property type="match status" value="1"/>
</dbReference>
<feature type="compositionally biased region" description="Polar residues" evidence="7">
    <location>
        <begin position="1"/>
        <end position="25"/>
    </location>
</feature>
<feature type="region of interest" description="Disordered" evidence="7">
    <location>
        <begin position="1"/>
        <end position="42"/>
    </location>
</feature>
<dbReference type="Gene3D" id="3.30.428.10">
    <property type="entry name" value="HIT-like"/>
    <property type="match status" value="1"/>
</dbReference>
<comment type="subcellular location">
    <subcellularLocation>
        <location evidence="5">Nucleus</location>
    </subcellularLocation>
</comment>
<dbReference type="InterPro" id="IPR011145">
    <property type="entry name" value="Scavenger_mRNA_decap_enz_N"/>
</dbReference>
<dbReference type="Proteomes" id="UP000321570">
    <property type="component" value="Unassembled WGS sequence"/>
</dbReference>
<dbReference type="GO" id="GO:0000340">
    <property type="term" value="F:RNA 7-methylguanosine cap binding"/>
    <property type="evidence" value="ECO:0007669"/>
    <property type="project" value="UniProtKB-UniRule"/>
</dbReference>